<gene>
    <name evidence="2" type="ORF">ACCB13732</name>
</gene>
<organism evidence="2">
    <name type="scientific">Apis cerana</name>
    <name type="common">Indian honeybee</name>
    <dbReference type="NCBI Taxonomy" id="7461"/>
    <lineage>
        <taxon>Eukaryota</taxon>
        <taxon>Metazoa</taxon>
        <taxon>Ecdysozoa</taxon>
        <taxon>Arthropoda</taxon>
        <taxon>Hexapoda</taxon>
        <taxon>Insecta</taxon>
        <taxon>Pterygota</taxon>
        <taxon>Neoptera</taxon>
        <taxon>Endopterygota</taxon>
        <taxon>Hymenoptera</taxon>
        <taxon>Apocrita</taxon>
        <taxon>Aculeata</taxon>
        <taxon>Apoidea</taxon>
        <taxon>Anthophila</taxon>
        <taxon>Apidae</taxon>
        <taxon>Apis</taxon>
    </lineage>
</organism>
<dbReference type="AlphaFoldDB" id="V9IMB4"/>
<reference evidence="2" key="1">
    <citation type="submission" date="2011-11" db="EMBL/GenBank/DDBJ databases">
        <title>Decoding the brain transcriptome of the Eastern honeybee (Apis cerana) based on pyrosequencing.</title>
        <authorList>
            <person name="Sun L."/>
            <person name="Zheng H."/>
            <person name="Wang Y."/>
            <person name="Xie X."/>
            <person name="Zhu Y."/>
            <person name="Gu W."/>
            <person name="Wang S."/>
        </authorList>
    </citation>
    <scope>NUCLEOTIDE SEQUENCE</scope>
    <source>
        <tissue evidence="2">Brain</tissue>
    </source>
</reference>
<dbReference type="PROSITE" id="PS50853">
    <property type="entry name" value="FN3"/>
    <property type="match status" value="1"/>
</dbReference>
<sequence>MWMEVGRVNADTQKLNIRDLQENHMYLIRIFAKNEVGLSDPLESDEPVKIIPVSELAVVEPIAEMTEKGETASVSFSTENTSSWLREHNMDADIHSYARARLLRQDEYFFRIWHYAKKLFE</sequence>
<dbReference type="Gene3D" id="2.60.40.10">
    <property type="entry name" value="Immunoglobulins"/>
    <property type="match status" value="1"/>
</dbReference>
<dbReference type="InterPro" id="IPR036116">
    <property type="entry name" value="FN3_sf"/>
</dbReference>
<dbReference type="CDD" id="cd00063">
    <property type="entry name" value="FN3"/>
    <property type="match status" value="1"/>
</dbReference>
<evidence type="ECO:0000313" key="2">
    <source>
        <dbReference type="EMBL" id="AEY61711.1"/>
    </source>
</evidence>
<protein>
    <submittedName>
        <fullName evidence="2">Titin</fullName>
    </submittedName>
</protein>
<feature type="domain" description="Fibronectin type-III" evidence="1">
    <location>
        <begin position="1"/>
        <end position="54"/>
    </location>
</feature>
<dbReference type="InterPro" id="IPR052615">
    <property type="entry name" value="FGFRL"/>
</dbReference>
<dbReference type="EMBL" id="JR052511">
    <property type="protein sequence ID" value="AEY61711.1"/>
    <property type="molecule type" value="mRNA"/>
</dbReference>
<accession>V9IMB4</accession>
<proteinExistence type="evidence at transcript level"/>
<dbReference type="SUPFAM" id="SSF49265">
    <property type="entry name" value="Fibronectin type III"/>
    <property type="match status" value="1"/>
</dbReference>
<dbReference type="InterPro" id="IPR003961">
    <property type="entry name" value="FN3_dom"/>
</dbReference>
<evidence type="ECO:0000259" key="1">
    <source>
        <dbReference type="PROSITE" id="PS50853"/>
    </source>
</evidence>
<dbReference type="PANTHER" id="PTHR19890:SF10">
    <property type="entry name" value="FIBROBLAST GROWTH FACTOR RECEPTOR-LIKE 1"/>
    <property type="match status" value="1"/>
</dbReference>
<dbReference type="PANTHER" id="PTHR19890">
    <property type="entry name" value="FIBROBLAST GROWTH FACTOR RECEPTOR"/>
    <property type="match status" value="1"/>
</dbReference>
<name>V9IMB4_APICE</name>
<dbReference type="InterPro" id="IPR013783">
    <property type="entry name" value="Ig-like_fold"/>
</dbReference>